<accession>A0A2A3ENS1</accession>
<evidence type="ECO:0000313" key="10">
    <source>
        <dbReference type="EMBL" id="PBC33367.1"/>
    </source>
</evidence>
<evidence type="ECO:0000256" key="8">
    <source>
        <dbReference type="ARBA" id="ARBA00023010"/>
    </source>
</evidence>
<dbReference type="GO" id="GO:0005788">
    <property type="term" value="C:endoplasmic reticulum lumen"/>
    <property type="evidence" value="ECO:0007669"/>
    <property type="project" value="UniProtKB-SubCell"/>
</dbReference>
<comment type="subcellular location">
    <subcellularLocation>
        <location evidence="1">Endoplasmic reticulum lumen</location>
    </subcellularLocation>
</comment>
<dbReference type="AlphaFoldDB" id="A0A2A3ENS1"/>
<keyword evidence="8" id="KW-0811">Translocation</keyword>
<dbReference type="InterPro" id="IPR011989">
    <property type="entry name" value="ARM-like"/>
</dbReference>
<dbReference type="STRING" id="94128.A0A2A3ENS1"/>
<evidence type="ECO:0000256" key="5">
    <source>
        <dbReference type="ARBA" id="ARBA00022729"/>
    </source>
</evidence>
<dbReference type="Gene3D" id="1.25.10.10">
    <property type="entry name" value="Leucine-rich Repeat Variant"/>
    <property type="match status" value="1"/>
</dbReference>
<evidence type="ECO:0000256" key="6">
    <source>
        <dbReference type="ARBA" id="ARBA00022824"/>
    </source>
</evidence>
<dbReference type="GO" id="GO:0015031">
    <property type="term" value="P:protein transport"/>
    <property type="evidence" value="ECO:0007669"/>
    <property type="project" value="UniProtKB-KW"/>
</dbReference>
<organism evidence="10 11">
    <name type="scientific">Apis cerana cerana</name>
    <name type="common">Oriental honeybee</name>
    <dbReference type="NCBI Taxonomy" id="94128"/>
    <lineage>
        <taxon>Eukaryota</taxon>
        <taxon>Metazoa</taxon>
        <taxon>Ecdysozoa</taxon>
        <taxon>Arthropoda</taxon>
        <taxon>Hexapoda</taxon>
        <taxon>Insecta</taxon>
        <taxon>Pterygota</taxon>
        <taxon>Neoptera</taxon>
        <taxon>Endopterygota</taxon>
        <taxon>Hymenoptera</taxon>
        <taxon>Apocrita</taxon>
        <taxon>Aculeata</taxon>
        <taxon>Apoidea</taxon>
        <taxon>Anthophila</taxon>
        <taxon>Apidae</taxon>
        <taxon>Apis</taxon>
    </lineage>
</organism>
<dbReference type="EMBL" id="KZ288203">
    <property type="protein sequence ID" value="PBC33367.1"/>
    <property type="molecule type" value="Genomic_DNA"/>
</dbReference>
<evidence type="ECO:0000256" key="2">
    <source>
        <dbReference type="ARBA" id="ARBA00010588"/>
    </source>
</evidence>
<proteinExistence type="inferred from homology"/>
<evidence type="ECO:0000313" key="11">
    <source>
        <dbReference type="Proteomes" id="UP000242457"/>
    </source>
</evidence>
<keyword evidence="9" id="KW-0325">Glycoprotein</keyword>
<dbReference type="GO" id="GO:0000774">
    <property type="term" value="F:adenyl-nucleotide exchange factor activity"/>
    <property type="evidence" value="ECO:0007669"/>
    <property type="project" value="TreeGrafter"/>
</dbReference>
<dbReference type="PANTHER" id="PTHR19316:SF35">
    <property type="entry name" value="NUCLEOTIDE EXCHANGE FACTOR SIL1"/>
    <property type="match status" value="1"/>
</dbReference>
<dbReference type="Proteomes" id="UP000242457">
    <property type="component" value="Unassembled WGS sequence"/>
</dbReference>
<evidence type="ECO:0000256" key="4">
    <source>
        <dbReference type="ARBA" id="ARBA00022448"/>
    </source>
</evidence>
<keyword evidence="11" id="KW-1185">Reference proteome</keyword>
<keyword evidence="6" id="KW-0256">Endoplasmic reticulum</keyword>
<sequence>MQNHNCILEEVIVLGQPQELIKMQANMIILTCLLLLPTIFGDIEKNETTFVPTREWQTVKKGTPIPGGLHVRHNFQTGVTEAKLMDSEDVEEKDLNENLNNSNVNSLTLHPEKAIFEEKDPTEKSNLFHHPIEELKARLKKIKQDSGENIPELDDEHTQQIKKKFKDYETLKKEFKALEINITTDSELLNNYFQKFHVHKNAITMGTLTTAETEEVLDILYNLEYLLHQIDNAKVFADMQGMSKIISPCLNGTNNEIKAEALRLLGAAVQSNPKVQLKALENDFVQKLLHILSTNNKMEIKSRCLFALSALIRQFPAAQKVWIDHGGVEIFGKILIDDQLQVQIKVMRLINDLIIERQNLNEITDANQQLKIKAYATADIEKKLLTYEYCNHLSNLMIESFKGEHSDQLRTDNYEFLETISDSMITIAPICIDRFRENKDELLPIIRHLLNFYQNLNLLMDKLQTTGNSRDEL</sequence>
<evidence type="ECO:0000256" key="7">
    <source>
        <dbReference type="ARBA" id="ARBA00022927"/>
    </source>
</evidence>
<dbReference type="InterPro" id="IPR050693">
    <property type="entry name" value="Hsp70_NEF-Inhibitors"/>
</dbReference>
<gene>
    <name evidence="10" type="ORF">APICC_01120</name>
</gene>
<keyword evidence="4" id="KW-0813">Transport</keyword>
<name>A0A2A3ENS1_APICC</name>
<evidence type="ECO:0000256" key="3">
    <source>
        <dbReference type="ARBA" id="ARBA00015352"/>
    </source>
</evidence>
<dbReference type="SUPFAM" id="SSF48371">
    <property type="entry name" value="ARM repeat"/>
    <property type="match status" value="1"/>
</dbReference>
<reference evidence="10 11" key="1">
    <citation type="submission" date="2014-07" db="EMBL/GenBank/DDBJ databases">
        <title>Genomic and transcriptomic analysis on Apis cerana provide comprehensive insights into honey bee biology.</title>
        <authorList>
            <person name="Diao Q."/>
            <person name="Sun L."/>
            <person name="Zheng H."/>
            <person name="Zheng H."/>
            <person name="Xu S."/>
            <person name="Wang S."/>
            <person name="Zeng Z."/>
            <person name="Hu F."/>
            <person name="Su S."/>
            <person name="Wu J."/>
        </authorList>
    </citation>
    <scope>NUCLEOTIDE SEQUENCE [LARGE SCALE GENOMIC DNA]</scope>
    <source>
        <tissue evidence="10">Pupae without intestine</tissue>
    </source>
</reference>
<evidence type="ECO:0000256" key="9">
    <source>
        <dbReference type="ARBA" id="ARBA00023180"/>
    </source>
</evidence>
<dbReference type="PANTHER" id="PTHR19316">
    <property type="entry name" value="PROTEIN FOLDING REGULATOR"/>
    <property type="match status" value="1"/>
</dbReference>
<keyword evidence="5" id="KW-0732">Signal</keyword>
<keyword evidence="7" id="KW-0653">Protein transport</keyword>
<protein>
    <recommendedName>
        <fullName evidence="3">Nucleotide exchange factor SIL1</fullName>
    </recommendedName>
</protein>
<comment type="similarity">
    <text evidence="2">Belongs to the SIL1 family.</text>
</comment>
<evidence type="ECO:0000256" key="1">
    <source>
        <dbReference type="ARBA" id="ARBA00004319"/>
    </source>
</evidence>
<dbReference type="OrthoDB" id="448649at2759"/>
<dbReference type="InterPro" id="IPR016024">
    <property type="entry name" value="ARM-type_fold"/>
</dbReference>